<dbReference type="Pfam" id="PF04002">
    <property type="entry name" value="RadC"/>
    <property type="match status" value="1"/>
</dbReference>
<dbReference type="GO" id="GO:0006508">
    <property type="term" value="P:proteolysis"/>
    <property type="evidence" value="ECO:0007669"/>
    <property type="project" value="UniProtKB-KW"/>
</dbReference>
<evidence type="ECO:0000256" key="5">
    <source>
        <dbReference type="ARBA" id="ARBA00023049"/>
    </source>
</evidence>
<keyword evidence="4" id="KW-0862">Zinc</keyword>
<keyword evidence="5" id="KW-0482">Metalloprotease</keyword>
<dbReference type="CDD" id="cd08071">
    <property type="entry name" value="MPN_DUF2466"/>
    <property type="match status" value="1"/>
</dbReference>
<feature type="domain" description="MPN" evidence="6">
    <location>
        <begin position="24"/>
        <end position="149"/>
    </location>
</feature>
<dbReference type="STRING" id="1089305.SAMN05444148_0389"/>
<evidence type="ECO:0000313" key="8">
    <source>
        <dbReference type="Proteomes" id="UP000184522"/>
    </source>
</evidence>
<evidence type="ECO:0000256" key="1">
    <source>
        <dbReference type="ARBA" id="ARBA00022670"/>
    </source>
</evidence>
<keyword evidence="1" id="KW-0645">Protease</keyword>
<dbReference type="InterPro" id="IPR020891">
    <property type="entry name" value="UPF0758_CS"/>
</dbReference>
<dbReference type="Gene3D" id="3.40.140.10">
    <property type="entry name" value="Cytidine Deaminase, domain 2"/>
    <property type="match status" value="1"/>
</dbReference>
<accession>A0A1M5KNS8</accession>
<dbReference type="RefSeq" id="WP_073082293.1">
    <property type="nucleotide sequence ID" value="NZ_FQWS01000001.1"/>
</dbReference>
<sequence length="149" mass="16500">MRNKVNEIKISYEGGIKSKNWMQVSTTAQAAEVLFEHWDKSTIQLQETFKIVLLNNSNKVKGICQISQGGIAGTLVDIRILFATVLKSLSVGLILAHNHPSGKLEPSEADIKLTKKIKKAASVFDIRLLDHLIFAPDGDYYSFADSGRL</sequence>
<keyword evidence="8" id="KW-1185">Reference proteome</keyword>
<organism evidence="7 8">
    <name type="scientific">Winogradskyella jejuensis</name>
    <dbReference type="NCBI Taxonomy" id="1089305"/>
    <lineage>
        <taxon>Bacteria</taxon>
        <taxon>Pseudomonadati</taxon>
        <taxon>Bacteroidota</taxon>
        <taxon>Flavobacteriia</taxon>
        <taxon>Flavobacteriales</taxon>
        <taxon>Flavobacteriaceae</taxon>
        <taxon>Winogradskyella</taxon>
    </lineage>
</organism>
<dbReference type="GO" id="GO:0008237">
    <property type="term" value="F:metallopeptidase activity"/>
    <property type="evidence" value="ECO:0007669"/>
    <property type="project" value="UniProtKB-KW"/>
</dbReference>
<keyword evidence="3" id="KW-0378">Hydrolase</keyword>
<evidence type="ECO:0000313" key="7">
    <source>
        <dbReference type="EMBL" id="SHG54464.1"/>
    </source>
</evidence>
<dbReference type="PROSITE" id="PS50249">
    <property type="entry name" value="MPN"/>
    <property type="match status" value="1"/>
</dbReference>
<protein>
    <submittedName>
        <fullName evidence="7">RadC-like JAB domain-containing protein</fullName>
    </submittedName>
</protein>
<dbReference type="PANTHER" id="PTHR30471">
    <property type="entry name" value="DNA REPAIR PROTEIN RADC"/>
    <property type="match status" value="1"/>
</dbReference>
<gene>
    <name evidence="7" type="ORF">SAMN05444148_0389</name>
</gene>
<keyword evidence="2" id="KW-0479">Metal-binding</keyword>
<dbReference type="OrthoDB" id="9804482at2"/>
<dbReference type="InterPro" id="IPR037518">
    <property type="entry name" value="MPN"/>
</dbReference>
<dbReference type="PANTHER" id="PTHR30471:SF3">
    <property type="entry name" value="UPF0758 PROTEIN YEES-RELATED"/>
    <property type="match status" value="1"/>
</dbReference>
<dbReference type="PROSITE" id="PS01302">
    <property type="entry name" value="UPF0758"/>
    <property type="match status" value="1"/>
</dbReference>
<proteinExistence type="predicted"/>
<dbReference type="InterPro" id="IPR001405">
    <property type="entry name" value="UPF0758"/>
</dbReference>
<reference evidence="8" key="1">
    <citation type="submission" date="2016-11" db="EMBL/GenBank/DDBJ databases">
        <authorList>
            <person name="Varghese N."/>
            <person name="Submissions S."/>
        </authorList>
    </citation>
    <scope>NUCLEOTIDE SEQUENCE [LARGE SCALE GENOMIC DNA]</scope>
    <source>
        <strain evidence="8">DSM 25330</strain>
    </source>
</reference>
<dbReference type="Proteomes" id="UP000184522">
    <property type="component" value="Unassembled WGS sequence"/>
</dbReference>
<dbReference type="AlphaFoldDB" id="A0A1M5KNS8"/>
<evidence type="ECO:0000259" key="6">
    <source>
        <dbReference type="PROSITE" id="PS50249"/>
    </source>
</evidence>
<dbReference type="InterPro" id="IPR025657">
    <property type="entry name" value="RadC_JAB"/>
</dbReference>
<dbReference type="EMBL" id="FQWS01000001">
    <property type="protein sequence ID" value="SHG54464.1"/>
    <property type="molecule type" value="Genomic_DNA"/>
</dbReference>
<evidence type="ECO:0000256" key="2">
    <source>
        <dbReference type="ARBA" id="ARBA00022723"/>
    </source>
</evidence>
<dbReference type="GO" id="GO:0046872">
    <property type="term" value="F:metal ion binding"/>
    <property type="evidence" value="ECO:0007669"/>
    <property type="project" value="UniProtKB-KW"/>
</dbReference>
<name>A0A1M5KNS8_9FLAO</name>
<evidence type="ECO:0000256" key="3">
    <source>
        <dbReference type="ARBA" id="ARBA00022801"/>
    </source>
</evidence>
<evidence type="ECO:0000256" key="4">
    <source>
        <dbReference type="ARBA" id="ARBA00022833"/>
    </source>
</evidence>